<evidence type="ECO:0000256" key="2">
    <source>
        <dbReference type="SAM" id="Phobius"/>
    </source>
</evidence>
<evidence type="ECO:0000313" key="5">
    <source>
        <dbReference type="Proteomes" id="UP001221142"/>
    </source>
</evidence>
<dbReference type="AlphaFoldDB" id="A0AAD7FE39"/>
<gene>
    <name evidence="4" type="ORF">FB45DRAFT_1064982</name>
</gene>
<feature type="transmembrane region" description="Helical" evidence="2">
    <location>
        <begin position="198"/>
        <end position="221"/>
    </location>
</feature>
<keyword evidence="2" id="KW-0472">Membrane</keyword>
<feature type="signal peptide" evidence="3">
    <location>
        <begin position="1"/>
        <end position="20"/>
    </location>
</feature>
<evidence type="ECO:0000256" key="1">
    <source>
        <dbReference type="SAM" id="MobiDB-lite"/>
    </source>
</evidence>
<reference evidence="4" key="1">
    <citation type="submission" date="2023-03" db="EMBL/GenBank/DDBJ databases">
        <title>Massive genome expansion in bonnet fungi (Mycena s.s.) driven by repeated elements and novel gene families across ecological guilds.</title>
        <authorList>
            <consortium name="Lawrence Berkeley National Laboratory"/>
            <person name="Harder C.B."/>
            <person name="Miyauchi S."/>
            <person name="Viragh M."/>
            <person name="Kuo A."/>
            <person name="Thoen E."/>
            <person name="Andreopoulos B."/>
            <person name="Lu D."/>
            <person name="Skrede I."/>
            <person name="Drula E."/>
            <person name="Henrissat B."/>
            <person name="Morin E."/>
            <person name="Kohler A."/>
            <person name="Barry K."/>
            <person name="LaButti K."/>
            <person name="Morin E."/>
            <person name="Salamov A."/>
            <person name="Lipzen A."/>
            <person name="Mereny Z."/>
            <person name="Hegedus B."/>
            <person name="Baldrian P."/>
            <person name="Stursova M."/>
            <person name="Weitz H."/>
            <person name="Taylor A."/>
            <person name="Grigoriev I.V."/>
            <person name="Nagy L.G."/>
            <person name="Martin F."/>
            <person name="Kauserud H."/>
        </authorList>
    </citation>
    <scope>NUCLEOTIDE SEQUENCE</scope>
    <source>
        <strain evidence="4">9284</strain>
    </source>
</reference>
<feature type="region of interest" description="Disordered" evidence="1">
    <location>
        <begin position="115"/>
        <end position="195"/>
    </location>
</feature>
<dbReference type="EMBL" id="JARKIF010000028">
    <property type="protein sequence ID" value="KAJ7613368.1"/>
    <property type="molecule type" value="Genomic_DNA"/>
</dbReference>
<evidence type="ECO:0008006" key="6">
    <source>
        <dbReference type="Google" id="ProtNLM"/>
    </source>
</evidence>
<dbReference type="Proteomes" id="UP001221142">
    <property type="component" value="Unassembled WGS sequence"/>
</dbReference>
<keyword evidence="2" id="KW-0812">Transmembrane</keyword>
<name>A0AAD7FE39_9AGAR</name>
<feature type="compositionally biased region" description="Low complexity" evidence="1">
    <location>
        <begin position="115"/>
        <end position="185"/>
    </location>
</feature>
<evidence type="ECO:0000256" key="3">
    <source>
        <dbReference type="SAM" id="SignalP"/>
    </source>
</evidence>
<protein>
    <recommendedName>
        <fullName evidence="6">Mid2 domain-containing protein</fullName>
    </recommendedName>
</protein>
<feature type="chain" id="PRO_5042175874" description="Mid2 domain-containing protein" evidence="3">
    <location>
        <begin position="21"/>
        <end position="336"/>
    </location>
</feature>
<organism evidence="4 5">
    <name type="scientific">Roridomyces roridus</name>
    <dbReference type="NCBI Taxonomy" id="1738132"/>
    <lineage>
        <taxon>Eukaryota</taxon>
        <taxon>Fungi</taxon>
        <taxon>Dikarya</taxon>
        <taxon>Basidiomycota</taxon>
        <taxon>Agaricomycotina</taxon>
        <taxon>Agaricomycetes</taxon>
        <taxon>Agaricomycetidae</taxon>
        <taxon>Agaricales</taxon>
        <taxon>Marasmiineae</taxon>
        <taxon>Mycenaceae</taxon>
        <taxon>Roridomyces</taxon>
    </lineage>
</organism>
<sequence length="336" mass="34870">MPPARKALIAFLLLLFYASGDNGTDAGCVWEHHKYHLDERVYGFSFDIVLFTTAENLGSTTLAVDVQTSAGSDNIQLSPNLLAPAGYTLQFLDSNKNILASSPFTLADAGEKTITGASSSASTPASESASANPSSTTASTRSTSGSTLSISASSPLSSPSGSSGSSTAHLTSGSASASAPSQTSTEPPPIKASSQPPVGAIVGGVLGGLVFISISILAWWFMRRRMNRAAMIEQFELGDEKSGFLTARGSPTGHLGSSTSVTTADQTTPSNQDPNPNAKSPPVVLCWQPPAVPSSSAPATSNTGEYSPSREELAEEVLRLRDQVTALSPPEYHEMR</sequence>
<evidence type="ECO:0000313" key="4">
    <source>
        <dbReference type="EMBL" id="KAJ7613368.1"/>
    </source>
</evidence>
<dbReference type="CDD" id="cd12087">
    <property type="entry name" value="TM_EGFR-like"/>
    <property type="match status" value="1"/>
</dbReference>
<keyword evidence="5" id="KW-1185">Reference proteome</keyword>
<keyword evidence="3" id="KW-0732">Signal</keyword>
<keyword evidence="2" id="KW-1133">Transmembrane helix</keyword>
<feature type="compositionally biased region" description="Polar residues" evidence="1">
    <location>
        <begin position="255"/>
        <end position="278"/>
    </location>
</feature>
<feature type="region of interest" description="Disordered" evidence="1">
    <location>
        <begin position="246"/>
        <end position="314"/>
    </location>
</feature>
<accession>A0AAD7FE39</accession>
<proteinExistence type="predicted"/>
<comment type="caution">
    <text evidence="4">The sequence shown here is derived from an EMBL/GenBank/DDBJ whole genome shotgun (WGS) entry which is preliminary data.</text>
</comment>